<dbReference type="GO" id="GO:0046872">
    <property type="term" value="F:metal ion binding"/>
    <property type="evidence" value="ECO:0007669"/>
    <property type="project" value="UniProtKB-KW"/>
</dbReference>
<evidence type="ECO:0000256" key="5">
    <source>
        <dbReference type="ARBA" id="ARBA00022801"/>
    </source>
</evidence>
<protein>
    <submittedName>
        <fullName evidence="10">Sulfatase-like hydrolase/transferase</fullName>
    </submittedName>
</protein>
<comment type="similarity">
    <text evidence="2">Belongs to the sulfatase family.</text>
</comment>
<evidence type="ECO:0000313" key="11">
    <source>
        <dbReference type="Proteomes" id="UP000434604"/>
    </source>
</evidence>
<keyword evidence="10" id="KW-0808">Transferase</keyword>
<evidence type="ECO:0000256" key="7">
    <source>
        <dbReference type="PIRSR" id="PIRSR600917-52"/>
    </source>
</evidence>
<comment type="PTM">
    <text evidence="7">The conversion to 3-oxoalanine (also known as C-formylglycine, FGly), of a serine or cysteine residue in prokaryotes and of a cysteine residue in eukaryotes, is critical for catalytic activity.</text>
</comment>
<organism evidence="10 11">
    <name type="scientific">Bacteroides xylanisolvens</name>
    <dbReference type="NCBI Taxonomy" id="371601"/>
    <lineage>
        <taxon>Bacteria</taxon>
        <taxon>Pseudomonadati</taxon>
        <taxon>Bacteroidota</taxon>
        <taxon>Bacteroidia</taxon>
        <taxon>Bacteroidales</taxon>
        <taxon>Bacteroidaceae</taxon>
        <taxon>Bacteroides</taxon>
    </lineage>
</organism>
<dbReference type="InterPro" id="IPR017850">
    <property type="entry name" value="Alkaline_phosphatase_core_sf"/>
</dbReference>
<feature type="modified residue" description="3-oxoalanine (Ser)" evidence="7">
    <location>
        <position position="87"/>
    </location>
</feature>
<dbReference type="PANTHER" id="PTHR42693:SF42">
    <property type="entry name" value="ARYLSULFATASE G"/>
    <property type="match status" value="1"/>
</dbReference>
<comment type="caution">
    <text evidence="10">The sequence shown here is derived from an EMBL/GenBank/DDBJ whole genome shotgun (WGS) entry which is preliminary data.</text>
</comment>
<keyword evidence="4 8" id="KW-0732">Signal</keyword>
<feature type="signal peptide" evidence="8">
    <location>
        <begin position="1"/>
        <end position="23"/>
    </location>
</feature>
<feature type="chain" id="PRO_5029583371" evidence="8">
    <location>
        <begin position="24"/>
        <end position="491"/>
    </location>
</feature>
<proteinExistence type="inferred from homology"/>
<evidence type="ECO:0000256" key="6">
    <source>
        <dbReference type="ARBA" id="ARBA00022837"/>
    </source>
</evidence>
<dbReference type="Gene3D" id="3.40.720.10">
    <property type="entry name" value="Alkaline Phosphatase, subunit A"/>
    <property type="match status" value="1"/>
</dbReference>
<dbReference type="InterPro" id="IPR050738">
    <property type="entry name" value="Sulfatase"/>
</dbReference>
<dbReference type="SUPFAM" id="SSF53649">
    <property type="entry name" value="Alkaline phosphatase-like"/>
    <property type="match status" value="1"/>
</dbReference>
<keyword evidence="3" id="KW-0479">Metal-binding</keyword>
<keyword evidence="6" id="KW-0106">Calcium</keyword>
<dbReference type="GO" id="GO:0016740">
    <property type="term" value="F:transferase activity"/>
    <property type="evidence" value="ECO:0007669"/>
    <property type="project" value="UniProtKB-KW"/>
</dbReference>
<dbReference type="CDD" id="cd16155">
    <property type="entry name" value="sulfatase_like"/>
    <property type="match status" value="1"/>
</dbReference>
<dbReference type="PANTHER" id="PTHR42693">
    <property type="entry name" value="ARYLSULFATASE FAMILY MEMBER"/>
    <property type="match status" value="1"/>
</dbReference>
<keyword evidence="5 10" id="KW-0378">Hydrolase</keyword>
<gene>
    <name evidence="10" type="ORF">GA398_05965</name>
</gene>
<evidence type="ECO:0000256" key="3">
    <source>
        <dbReference type="ARBA" id="ARBA00022723"/>
    </source>
</evidence>
<accession>A0A7J5Q070</accession>
<dbReference type="Pfam" id="PF00884">
    <property type="entry name" value="Sulfatase"/>
    <property type="match status" value="1"/>
</dbReference>
<sequence>MKNVLCAGAIATSMIAMPQLLFAAQTEEHQRKEKPNVLFLFVDDMTYDGLNVLGNSEIISPNLDKLVSSGVRFSNTYIMGGWNGAISIASRSQLITGRYIWNTHKAEKTKYKAEVANQEMWPQVMKKAGYKTFQTGKWHMTAVTSQQLFDKAVKVRGGMPQDTEDAYNRPLSRDDHAWTPWDKSKGGYWSEGKHWSEILADETISYMEQNRDSKEPLFMFCSFNAPHDPRQSPEEYVNMYDVDKISLPGNFMPIHPLCEEMKSGKALRDERLAPFPRTSYAVRKHLQEYYALITHLDAQVGRILEALRKNGMDKNTLIVFAADNGLAMGHHGLLGKQSMYDHSVKVPLAFCGLNLPKGEVRNQLVYLQDLVPTVYDLVGIEKPTHLDFISQADILKHSKKKSLREVAYAAYLQDAQRMVTDGRYKLYFIPHAKKVLLFELESDPLEMKNLFGDTKYNKIVKKLLTGYLKESKASGDTFDLSTVYPELFQGI</sequence>
<reference evidence="10 11" key="1">
    <citation type="journal article" date="2019" name="Nat. Med.">
        <title>A library of human gut bacterial isolates paired with longitudinal multiomics data enables mechanistic microbiome research.</title>
        <authorList>
            <person name="Poyet M."/>
            <person name="Groussin M."/>
            <person name="Gibbons S.M."/>
            <person name="Avila-Pacheco J."/>
            <person name="Jiang X."/>
            <person name="Kearney S.M."/>
            <person name="Perrotta A.R."/>
            <person name="Berdy B."/>
            <person name="Zhao S."/>
            <person name="Lieberman T.D."/>
            <person name="Swanson P.K."/>
            <person name="Smith M."/>
            <person name="Roesemann S."/>
            <person name="Alexander J.E."/>
            <person name="Rich S.A."/>
            <person name="Livny J."/>
            <person name="Vlamakis H."/>
            <person name="Clish C."/>
            <person name="Bullock K."/>
            <person name="Deik A."/>
            <person name="Scott J."/>
            <person name="Pierce K.A."/>
            <person name="Xavier R.J."/>
            <person name="Alm E.J."/>
        </authorList>
    </citation>
    <scope>NUCLEOTIDE SEQUENCE [LARGE SCALE GENOMIC DNA]</scope>
    <source>
        <strain evidence="10 11">BIOML-A58</strain>
    </source>
</reference>
<evidence type="ECO:0000256" key="1">
    <source>
        <dbReference type="ARBA" id="ARBA00001913"/>
    </source>
</evidence>
<dbReference type="EMBL" id="WDED01000006">
    <property type="protein sequence ID" value="KAB6149055.1"/>
    <property type="molecule type" value="Genomic_DNA"/>
</dbReference>
<dbReference type="RefSeq" id="WP_151934363.1">
    <property type="nucleotide sequence ID" value="NZ_WDED01000006.1"/>
</dbReference>
<dbReference type="GO" id="GO:0004065">
    <property type="term" value="F:arylsulfatase activity"/>
    <property type="evidence" value="ECO:0007669"/>
    <property type="project" value="TreeGrafter"/>
</dbReference>
<dbReference type="Proteomes" id="UP000434604">
    <property type="component" value="Unassembled WGS sequence"/>
</dbReference>
<evidence type="ECO:0000259" key="9">
    <source>
        <dbReference type="Pfam" id="PF00884"/>
    </source>
</evidence>
<feature type="domain" description="Sulfatase N-terminal" evidence="9">
    <location>
        <begin position="35"/>
        <end position="380"/>
    </location>
</feature>
<comment type="cofactor">
    <cofactor evidence="1">
        <name>Ca(2+)</name>
        <dbReference type="ChEBI" id="CHEBI:29108"/>
    </cofactor>
</comment>
<evidence type="ECO:0000256" key="4">
    <source>
        <dbReference type="ARBA" id="ARBA00022729"/>
    </source>
</evidence>
<evidence type="ECO:0000313" key="10">
    <source>
        <dbReference type="EMBL" id="KAB6149055.1"/>
    </source>
</evidence>
<evidence type="ECO:0000256" key="8">
    <source>
        <dbReference type="SAM" id="SignalP"/>
    </source>
</evidence>
<dbReference type="AlphaFoldDB" id="A0A7J5Q070"/>
<evidence type="ECO:0000256" key="2">
    <source>
        <dbReference type="ARBA" id="ARBA00008779"/>
    </source>
</evidence>
<name>A0A7J5Q070_9BACE</name>
<dbReference type="InterPro" id="IPR000917">
    <property type="entry name" value="Sulfatase_N"/>
</dbReference>